<evidence type="ECO:0000313" key="1">
    <source>
        <dbReference type="EMBL" id="BAM19458.1"/>
    </source>
</evidence>
<proteinExistence type="evidence at transcript level"/>
<sequence>MLRVSAEAALVSLCRGAGLVRLSSGTPFHEGTRSERLSQIFAICIFVKSSTKRDFSF</sequence>
<organism evidence="1">
    <name type="scientific">Papilio xuthus</name>
    <name type="common">Asian swallowtail butterfly</name>
    <dbReference type="NCBI Taxonomy" id="66420"/>
    <lineage>
        <taxon>Eukaryota</taxon>
        <taxon>Metazoa</taxon>
        <taxon>Ecdysozoa</taxon>
        <taxon>Arthropoda</taxon>
        <taxon>Hexapoda</taxon>
        <taxon>Insecta</taxon>
        <taxon>Pterygota</taxon>
        <taxon>Neoptera</taxon>
        <taxon>Endopterygota</taxon>
        <taxon>Lepidoptera</taxon>
        <taxon>Glossata</taxon>
        <taxon>Ditrysia</taxon>
        <taxon>Papilionoidea</taxon>
        <taxon>Papilionidae</taxon>
        <taxon>Papilioninae</taxon>
        <taxon>Papilio</taxon>
    </lineage>
</organism>
<reference evidence="1" key="1">
    <citation type="journal article" date="2012" name="BMC Biol.">
        <title>Comprehensive microarray-based analysis for stage-specific larval camouflage pattern-associated genes in the swallowtail butterfly, Papilio xuthus.</title>
        <authorList>
            <person name="Futahashi R."/>
            <person name="Shirataki H."/>
            <person name="Narita T."/>
            <person name="Mita K."/>
            <person name="Fujiwara H."/>
        </authorList>
    </citation>
    <scope>NUCLEOTIDE SEQUENCE</scope>
    <source>
        <tissue evidence="1">Epidermis</tissue>
    </source>
</reference>
<accession>I4DNG8</accession>
<dbReference type="AlphaFoldDB" id="I4DNG8"/>
<dbReference type="EMBL" id="AK402915">
    <property type="protein sequence ID" value="BAM19458.1"/>
    <property type="molecule type" value="mRNA"/>
</dbReference>
<protein>
    <submittedName>
        <fullName evidence="1">Uncharacterized protein</fullName>
    </submittedName>
</protein>
<name>I4DNG8_PAPXU</name>